<evidence type="ECO:0000313" key="3">
    <source>
        <dbReference type="Proteomes" id="UP000663823"/>
    </source>
</evidence>
<reference evidence="2" key="1">
    <citation type="submission" date="2021-02" db="EMBL/GenBank/DDBJ databases">
        <authorList>
            <person name="Nowell W R."/>
        </authorList>
    </citation>
    <scope>NUCLEOTIDE SEQUENCE</scope>
</reference>
<feature type="non-terminal residue" evidence="2">
    <location>
        <position position="1"/>
    </location>
</feature>
<feature type="region of interest" description="Disordered" evidence="1">
    <location>
        <begin position="36"/>
        <end position="80"/>
    </location>
</feature>
<organism evidence="2 3">
    <name type="scientific">Rotaria sordida</name>
    <dbReference type="NCBI Taxonomy" id="392033"/>
    <lineage>
        <taxon>Eukaryota</taxon>
        <taxon>Metazoa</taxon>
        <taxon>Spiralia</taxon>
        <taxon>Gnathifera</taxon>
        <taxon>Rotifera</taxon>
        <taxon>Eurotatoria</taxon>
        <taxon>Bdelloidea</taxon>
        <taxon>Philodinida</taxon>
        <taxon>Philodinidae</taxon>
        <taxon>Rotaria</taxon>
    </lineage>
</organism>
<feature type="compositionally biased region" description="Polar residues" evidence="1">
    <location>
        <begin position="67"/>
        <end position="80"/>
    </location>
</feature>
<sequence>MNTKLQNITKNKVGPELTSFSSITEEFNVPRRYTPSVQHAKKLSARNPPRLSAKPELIIPTIDEYETPSTNTNRNSLFES</sequence>
<accession>A0A819MNY4</accession>
<name>A0A819MNY4_9BILA</name>
<protein>
    <submittedName>
        <fullName evidence="2">Uncharacterized protein</fullName>
    </submittedName>
</protein>
<dbReference type="EMBL" id="CAJOAX010006504">
    <property type="protein sequence ID" value="CAF3982684.1"/>
    <property type="molecule type" value="Genomic_DNA"/>
</dbReference>
<dbReference type="Proteomes" id="UP000663823">
    <property type="component" value="Unassembled WGS sequence"/>
</dbReference>
<gene>
    <name evidence="2" type="ORF">OTI717_LOCUS28034</name>
</gene>
<dbReference type="AlphaFoldDB" id="A0A819MNY4"/>
<evidence type="ECO:0000256" key="1">
    <source>
        <dbReference type="SAM" id="MobiDB-lite"/>
    </source>
</evidence>
<evidence type="ECO:0000313" key="2">
    <source>
        <dbReference type="EMBL" id="CAF3982684.1"/>
    </source>
</evidence>
<comment type="caution">
    <text evidence="2">The sequence shown here is derived from an EMBL/GenBank/DDBJ whole genome shotgun (WGS) entry which is preliminary data.</text>
</comment>
<proteinExistence type="predicted"/>